<gene>
    <name evidence="2" type="ORF">BVC80_8587g18</name>
</gene>
<feature type="domain" description="Reverse transcriptase zinc-binding" evidence="1">
    <location>
        <begin position="137"/>
        <end position="228"/>
    </location>
</feature>
<dbReference type="InterPro" id="IPR026960">
    <property type="entry name" value="RVT-Znf"/>
</dbReference>
<comment type="caution">
    <text evidence="2">The sequence shown here is derived from an EMBL/GenBank/DDBJ whole genome shotgun (WGS) entry which is preliminary data.</text>
</comment>
<name>A0A200RAE2_MACCD</name>
<dbReference type="Proteomes" id="UP000195402">
    <property type="component" value="Unassembled WGS sequence"/>
</dbReference>
<organism evidence="2 3">
    <name type="scientific">Macleaya cordata</name>
    <name type="common">Five-seeded plume-poppy</name>
    <name type="synonym">Bocconia cordata</name>
    <dbReference type="NCBI Taxonomy" id="56857"/>
    <lineage>
        <taxon>Eukaryota</taxon>
        <taxon>Viridiplantae</taxon>
        <taxon>Streptophyta</taxon>
        <taxon>Embryophyta</taxon>
        <taxon>Tracheophyta</taxon>
        <taxon>Spermatophyta</taxon>
        <taxon>Magnoliopsida</taxon>
        <taxon>Ranunculales</taxon>
        <taxon>Papaveraceae</taxon>
        <taxon>Papaveroideae</taxon>
        <taxon>Macleaya</taxon>
    </lineage>
</organism>
<evidence type="ECO:0000313" key="3">
    <source>
        <dbReference type="Proteomes" id="UP000195402"/>
    </source>
</evidence>
<proteinExistence type="predicted"/>
<keyword evidence="3" id="KW-1185">Reference proteome</keyword>
<protein>
    <submittedName>
        <fullName evidence="2">Reverse transcriptase zinc-binding domain</fullName>
    </submittedName>
</protein>
<keyword evidence="2" id="KW-0695">RNA-directed DNA polymerase</keyword>
<dbReference type="AlphaFoldDB" id="A0A200RAE2"/>
<dbReference type="EMBL" id="MVGT01000181">
    <property type="protein sequence ID" value="OVA19682.1"/>
    <property type="molecule type" value="Genomic_DNA"/>
</dbReference>
<sequence length="245" mass="28241">MHLLDWGSISRLKIDGGVSIRDLKFINRALIAKLCWRFLTEPKSVWVLLLKAKYLKERAFWNTNHKGKSTTTWKGMTSMKDHISKSVCWVIGNGAQNIPLLQTIFSPAEVDAICLIRLSRDATVDRIIWTKTNHGLFSTQSSYSCILAQQPSTSRSAPDFPWKKFWTIPQISPRIHMFMWRLISNGLPLKSNIGRFLPQFDKICVICGEEDEELNHLFLKCRTIREFWFLSPIGLRVVSSSNWGN</sequence>
<accession>A0A200RAE2</accession>
<evidence type="ECO:0000259" key="1">
    <source>
        <dbReference type="Pfam" id="PF13966"/>
    </source>
</evidence>
<dbReference type="GO" id="GO:0003964">
    <property type="term" value="F:RNA-directed DNA polymerase activity"/>
    <property type="evidence" value="ECO:0007669"/>
    <property type="project" value="UniProtKB-KW"/>
</dbReference>
<keyword evidence="2" id="KW-0808">Transferase</keyword>
<dbReference type="STRING" id="56857.A0A200RAE2"/>
<dbReference type="Pfam" id="PF13966">
    <property type="entry name" value="zf-RVT"/>
    <property type="match status" value="1"/>
</dbReference>
<dbReference type="OrthoDB" id="1750965at2759"/>
<reference evidence="2 3" key="1">
    <citation type="journal article" date="2017" name="Mol. Plant">
        <title>The Genome of Medicinal Plant Macleaya cordata Provides New Insights into Benzylisoquinoline Alkaloids Metabolism.</title>
        <authorList>
            <person name="Liu X."/>
            <person name="Liu Y."/>
            <person name="Huang P."/>
            <person name="Ma Y."/>
            <person name="Qing Z."/>
            <person name="Tang Q."/>
            <person name="Cao H."/>
            <person name="Cheng P."/>
            <person name="Zheng Y."/>
            <person name="Yuan Z."/>
            <person name="Zhou Y."/>
            <person name="Liu J."/>
            <person name="Tang Z."/>
            <person name="Zhuo Y."/>
            <person name="Zhang Y."/>
            <person name="Yu L."/>
            <person name="Huang J."/>
            <person name="Yang P."/>
            <person name="Peng Q."/>
            <person name="Zhang J."/>
            <person name="Jiang W."/>
            <person name="Zhang Z."/>
            <person name="Lin K."/>
            <person name="Ro D.K."/>
            <person name="Chen X."/>
            <person name="Xiong X."/>
            <person name="Shang Y."/>
            <person name="Huang S."/>
            <person name="Zeng J."/>
        </authorList>
    </citation>
    <scope>NUCLEOTIDE SEQUENCE [LARGE SCALE GENOMIC DNA]</scope>
    <source>
        <strain evidence="3">cv. BLH2017</strain>
        <tissue evidence="2">Root</tissue>
    </source>
</reference>
<evidence type="ECO:0000313" key="2">
    <source>
        <dbReference type="EMBL" id="OVA19682.1"/>
    </source>
</evidence>
<dbReference type="InParanoid" id="A0A200RAE2"/>
<keyword evidence="2" id="KW-0548">Nucleotidyltransferase</keyword>